<gene>
    <name evidence="1" type="ORF">Mgra_00008572</name>
</gene>
<sequence length="105" mass="12766">MGLFIINFPKINFNLKLDLFLEIKNKLDQFIKLWKNGLDILPYKENNLIHSNKIRERLQTLKFRDLLNAMREVIQDEKKETKEGKRKMKQKDLFLRFAFSIIRNI</sequence>
<evidence type="ECO:0000313" key="1">
    <source>
        <dbReference type="EMBL" id="KAF7631198.1"/>
    </source>
</evidence>
<organism evidence="1 2">
    <name type="scientific">Meloidogyne graminicola</name>
    <dbReference type="NCBI Taxonomy" id="189291"/>
    <lineage>
        <taxon>Eukaryota</taxon>
        <taxon>Metazoa</taxon>
        <taxon>Ecdysozoa</taxon>
        <taxon>Nematoda</taxon>
        <taxon>Chromadorea</taxon>
        <taxon>Rhabditida</taxon>
        <taxon>Tylenchina</taxon>
        <taxon>Tylenchomorpha</taxon>
        <taxon>Tylenchoidea</taxon>
        <taxon>Meloidogynidae</taxon>
        <taxon>Meloidogyninae</taxon>
        <taxon>Meloidogyne</taxon>
    </lineage>
</organism>
<protein>
    <submittedName>
        <fullName evidence="1">Uncharacterized protein</fullName>
    </submittedName>
</protein>
<comment type="caution">
    <text evidence="1">The sequence shown here is derived from an EMBL/GenBank/DDBJ whole genome shotgun (WGS) entry which is preliminary data.</text>
</comment>
<proteinExistence type="predicted"/>
<reference evidence="1" key="1">
    <citation type="journal article" date="2020" name="Ecol. Evol.">
        <title>Genome structure and content of the rice root-knot nematode (Meloidogyne graminicola).</title>
        <authorList>
            <person name="Phan N.T."/>
            <person name="Danchin E.G.J."/>
            <person name="Klopp C."/>
            <person name="Perfus-Barbeoch L."/>
            <person name="Kozlowski D.K."/>
            <person name="Koutsovoulos G.D."/>
            <person name="Lopez-Roques C."/>
            <person name="Bouchez O."/>
            <person name="Zahm M."/>
            <person name="Besnard G."/>
            <person name="Bellafiore S."/>
        </authorList>
    </citation>
    <scope>NUCLEOTIDE SEQUENCE</scope>
    <source>
        <strain evidence="1">VN-18</strain>
    </source>
</reference>
<dbReference type="Proteomes" id="UP000605970">
    <property type="component" value="Unassembled WGS sequence"/>
</dbReference>
<dbReference type="AlphaFoldDB" id="A0A8S9ZFC4"/>
<dbReference type="EMBL" id="JABEBT010000115">
    <property type="protein sequence ID" value="KAF7631198.1"/>
    <property type="molecule type" value="Genomic_DNA"/>
</dbReference>
<accession>A0A8S9ZFC4</accession>
<evidence type="ECO:0000313" key="2">
    <source>
        <dbReference type="Proteomes" id="UP000605970"/>
    </source>
</evidence>
<name>A0A8S9ZFC4_9BILA</name>
<keyword evidence="2" id="KW-1185">Reference proteome</keyword>